<name>A0A4R8XV84_9MICO</name>
<dbReference type="AlphaFoldDB" id="A0A4R8XV84"/>
<evidence type="ECO:0000313" key="1">
    <source>
        <dbReference type="EMBL" id="TFC83070.1"/>
    </source>
</evidence>
<dbReference type="EMBL" id="SOGN01000018">
    <property type="protein sequence ID" value="TFC83070.1"/>
    <property type="molecule type" value="Genomic_DNA"/>
</dbReference>
<dbReference type="OrthoDB" id="5177627at2"/>
<reference evidence="1 2" key="1">
    <citation type="submission" date="2019-03" db="EMBL/GenBank/DDBJ databases">
        <title>Genomics of glacier-inhabiting Cryobacterium strains.</title>
        <authorList>
            <person name="Liu Q."/>
            <person name="Xin Y.-H."/>
        </authorList>
    </citation>
    <scope>NUCLEOTIDE SEQUENCE [LARGE SCALE GENOMIC DNA]</scope>
    <source>
        <strain evidence="1 2">TMT2-48-2</strain>
    </source>
</reference>
<protein>
    <recommendedName>
        <fullName evidence="3">DUF222 domain-containing protein</fullName>
    </recommendedName>
</protein>
<keyword evidence="2" id="KW-1185">Reference proteome</keyword>
<organism evidence="1 2">
    <name type="scientific">Cryobacterium cheniae</name>
    <dbReference type="NCBI Taxonomy" id="1259262"/>
    <lineage>
        <taxon>Bacteria</taxon>
        <taxon>Bacillati</taxon>
        <taxon>Actinomycetota</taxon>
        <taxon>Actinomycetes</taxon>
        <taxon>Micrococcales</taxon>
        <taxon>Microbacteriaceae</taxon>
        <taxon>Cryobacterium</taxon>
    </lineage>
</organism>
<dbReference type="Proteomes" id="UP000298433">
    <property type="component" value="Unassembled WGS sequence"/>
</dbReference>
<sequence length="105" mass="11514">MSGCRKSIRAGLGQIDAAVTADKLSTVLEPLLGEASSLNADHVFNLARRLRDRLDEAGISAREKRAYFPRTTDQIAADGQIVNVGRDERLFTEASDGREWVRGGR</sequence>
<comment type="caution">
    <text evidence="1">The sequence shown here is derived from an EMBL/GenBank/DDBJ whole genome shotgun (WGS) entry which is preliminary data.</text>
</comment>
<evidence type="ECO:0000313" key="2">
    <source>
        <dbReference type="Proteomes" id="UP000298433"/>
    </source>
</evidence>
<proteinExistence type="predicted"/>
<evidence type="ECO:0008006" key="3">
    <source>
        <dbReference type="Google" id="ProtNLM"/>
    </source>
</evidence>
<gene>
    <name evidence="1" type="ORF">E3T23_03075</name>
</gene>
<accession>A0A4R8XV84</accession>
<dbReference type="RefSeq" id="WP_134368945.1">
    <property type="nucleotide sequence ID" value="NZ_SOGN01000018.1"/>
</dbReference>